<dbReference type="AlphaFoldDB" id="A0A9P8K5H5"/>
<accession>A0A9P8K5H5</accession>
<evidence type="ECO:0000313" key="3">
    <source>
        <dbReference type="Proteomes" id="UP000767238"/>
    </source>
</evidence>
<proteinExistence type="predicted"/>
<evidence type="ECO:0000313" key="2">
    <source>
        <dbReference type="EMBL" id="KAH0218232.1"/>
    </source>
</evidence>
<name>A0A9P8K5H5_AURME</name>
<comment type="caution">
    <text evidence="2">The sequence shown here is derived from an EMBL/GenBank/DDBJ whole genome shotgun (WGS) entry which is preliminary data.</text>
</comment>
<organism evidence="2 3">
    <name type="scientific">Aureobasidium melanogenum</name>
    <name type="common">Aureobasidium pullulans var. melanogenum</name>
    <dbReference type="NCBI Taxonomy" id="46634"/>
    <lineage>
        <taxon>Eukaryota</taxon>
        <taxon>Fungi</taxon>
        <taxon>Dikarya</taxon>
        <taxon>Ascomycota</taxon>
        <taxon>Pezizomycotina</taxon>
        <taxon>Dothideomycetes</taxon>
        <taxon>Dothideomycetidae</taxon>
        <taxon>Dothideales</taxon>
        <taxon>Saccotheciaceae</taxon>
        <taxon>Aureobasidium</taxon>
    </lineage>
</organism>
<feature type="chain" id="PRO_5040390361" evidence="1">
    <location>
        <begin position="20"/>
        <end position="125"/>
    </location>
</feature>
<keyword evidence="1" id="KW-0732">Signal</keyword>
<dbReference type="Proteomes" id="UP000767238">
    <property type="component" value="Unassembled WGS sequence"/>
</dbReference>
<evidence type="ECO:0000256" key="1">
    <source>
        <dbReference type="SAM" id="SignalP"/>
    </source>
</evidence>
<sequence>MHVIRAIAAALALAVTVSALPLQKKDDAVVGDPNNPIDDLLTNIKGGLQGLEDFLDIPSGDGASAKAKRAEDIPDAASELSIQKKWFYEGALLTQKTDPLVDLAENVKGGLEGFADFLGASGDDE</sequence>
<reference evidence="2" key="2">
    <citation type="submission" date="2021-08" db="EMBL/GenBank/DDBJ databases">
        <authorList>
            <person name="Gostincar C."/>
            <person name="Sun X."/>
            <person name="Song Z."/>
            <person name="Gunde-Cimerman N."/>
        </authorList>
    </citation>
    <scope>NUCLEOTIDE SEQUENCE</scope>
    <source>
        <strain evidence="2">EXF-8016</strain>
    </source>
</reference>
<gene>
    <name evidence="2" type="ORF">KCV03_g6650</name>
</gene>
<feature type="non-terminal residue" evidence="2">
    <location>
        <position position="125"/>
    </location>
</feature>
<reference evidence="2" key="1">
    <citation type="journal article" date="2021" name="J Fungi (Basel)">
        <title>Virulence traits and population genomics of the black yeast Aureobasidium melanogenum.</title>
        <authorList>
            <person name="Cernosa A."/>
            <person name="Sun X."/>
            <person name="Gostincar C."/>
            <person name="Fang C."/>
            <person name="Gunde-Cimerman N."/>
            <person name="Song Z."/>
        </authorList>
    </citation>
    <scope>NUCLEOTIDE SEQUENCE</scope>
    <source>
        <strain evidence="2">EXF-8016</strain>
    </source>
</reference>
<dbReference type="OrthoDB" id="3878703at2759"/>
<protein>
    <submittedName>
        <fullName evidence="2">Uncharacterized protein</fullName>
    </submittedName>
</protein>
<dbReference type="EMBL" id="JAHFYH010000050">
    <property type="protein sequence ID" value="KAH0218232.1"/>
    <property type="molecule type" value="Genomic_DNA"/>
</dbReference>
<feature type="signal peptide" evidence="1">
    <location>
        <begin position="1"/>
        <end position="19"/>
    </location>
</feature>